<dbReference type="Proteomes" id="UP000467840">
    <property type="component" value="Chromosome 5"/>
</dbReference>
<keyword evidence="2" id="KW-1185">Reference proteome</keyword>
<name>A0A6A6NJ32_HEVBR</name>
<proteinExistence type="predicted"/>
<comment type="caution">
    <text evidence="1">The sequence shown here is derived from an EMBL/GenBank/DDBJ whole genome shotgun (WGS) entry which is preliminary data.</text>
</comment>
<evidence type="ECO:0008006" key="3">
    <source>
        <dbReference type="Google" id="ProtNLM"/>
    </source>
</evidence>
<evidence type="ECO:0000313" key="1">
    <source>
        <dbReference type="EMBL" id="KAF2325178.1"/>
    </source>
</evidence>
<organism evidence="1 2">
    <name type="scientific">Hevea brasiliensis</name>
    <name type="common">Para rubber tree</name>
    <name type="synonym">Siphonia brasiliensis</name>
    <dbReference type="NCBI Taxonomy" id="3981"/>
    <lineage>
        <taxon>Eukaryota</taxon>
        <taxon>Viridiplantae</taxon>
        <taxon>Streptophyta</taxon>
        <taxon>Embryophyta</taxon>
        <taxon>Tracheophyta</taxon>
        <taxon>Spermatophyta</taxon>
        <taxon>Magnoliopsida</taxon>
        <taxon>eudicotyledons</taxon>
        <taxon>Gunneridae</taxon>
        <taxon>Pentapetalae</taxon>
        <taxon>rosids</taxon>
        <taxon>fabids</taxon>
        <taxon>Malpighiales</taxon>
        <taxon>Euphorbiaceae</taxon>
        <taxon>Crotonoideae</taxon>
        <taxon>Micrandreae</taxon>
        <taxon>Hevea</taxon>
    </lineage>
</organism>
<evidence type="ECO:0000313" key="2">
    <source>
        <dbReference type="Proteomes" id="UP000467840"/>
    </source>
</evidence>
<accession>A0A6A6NJ32</accession>
<reference evidence="1 2" key="1">
    <citation type="journal article" date="2020" name="Mol. Plant">
        <title>The Chromosome-Based Rubber Tree Genome Provides New Insights into Spurge Genome Evolution and Rubber Biosynthesis.</title>
        <authorList>
            <person name="Liu J."/>
            <person name="Shi C."/>
            <person name="Shi C.C."/>
            <person name="Li W."/>
            <person name="Zhang Q.J."/>
            <person name="Zhang Y."/>
            <person name="Li K."/>
            <person name="Lu H.F."/>
            <person name="Shi C."/>
            <person name="Zhu S.T."/>
            <person name="Xiao Z.Y."/>
            <person name="Nan H."/>
            <person name="Yue Y."/>
            <person name="Zhu X.G."/>
            <person name="Wu Y."/>
            <person name="Hong X.N."/>
            <person name="Fan G.Y."/>
            <person name="Tong Y."/>
            <person name="Zhang D."/>
            <person name="Mao C.L."/>
            <person name="Liu Y.L."/>
            <person name="Hao S.J."/>
            <person name="Liu W.Q."/>
            <person name="Lv M.Q."/>
            <person name="Zhang H.B."/>
            <person name="Liu Y."/>
            <person name="Hu-Tang G.R."/>
            <person name="Wang J.P."/>
            <person name="Wang J.H."/>
            <person name="Sun Y.H."/>
            <person name="Ni S.B."/>
            <person name="Chen W.B."/>
            <person name="Zhang X.C."/>
            <person name="Jiao Y.N."/>
            <person name="Eichler E.E."/>
            <person name="Li G.H."/>
            <person name="Liu X."/>
            <person name="Gao L.Z."/>
        </authorList>
    </citation>
    <scope>NUCLEOTIDE SEQUENCE [LARGE SCALE GENOMIC DNA]</scope>
    <source>
        <strain evidence="2">cv. GT1</strain>
        <tissue evidence="1">Leaf</tissue>
    </source>
</reference>
<gene>
    <name evidence="1" type="ORF">GH714_024881</name>
</gene>
<protein>
    <recommendedName>
        <fullName evidence="3">Retrotransposon gag domain-containing protein</fullName>
    </recommendedName>
</protein>
<dbReference type="AlphaFoldDB" id="A0A6A6NJ32"/>
<dbReference type="EMBL" id="JAAGAX010000001">
    <property type="protein sequence ID" value="KAF2325178.1"/>
    <property type="molecule type" value="Genomic_DNA"/>
</dbReference>
<sequence>MSAKEFQILDQTLITAHRIELPLFDGIDPLGWLIRVEQFFELNGTRSKHKIHLAIICMDGNTVHWLHWLRQRIPTLIWDQFSMELLNHFGSDDDDLSSIGDLDSVDIAASVSDSPMGMVANTPVIEMVDNGASHCFVSEKLVTTCSCKLRYSFVFTESSTLPPYRVTDHGIPLQAGVGPISIKHYSYGHYQKDEIE</sequence>